<evidence type="ECO:0000313" key="1">
    <source>
        <dbReference type="EMBL" id="JAA65694.1"/>
    </source>
</evidence>
<reference evidence="1" key="1">
    <citation type="submission" date="2012-12" db="EMBL/GenBank/DDBJ databases">
        <title>Identification and characterization of a phenylalanine ammonia-lyase gene family in Isatis indigotica Fort.</title>
        <authorList>
            <person name="Liu Q."/>
            <person name="Chen J."/>
            <person name="Zhou X."/>
            <person name="Di P."/>
            <person name="Xiao Y."/>
            <person name="Xuan H."/>
            <person name="Zhang L."/>
            <person name="Chen W."/>
        </authorList>
    </citation>
    <scope>NUCLEOTIDE SEQUENCE</scope>
    <source>
        <tissue evidence="1">Salivary gland</tissue>
    </source>
</reference>
<name>A0A0K8R5F8_IXORI</name>
<accession>A0A0K8R5F8</accession>
<protein>
    <submittedName>
        <fullName evidence="1">Putative salivary lipocalin</fullName>
    </submittedName>
</protein>
<organism evidence="1">
    <name type="scientific">Ixodes ricinus</name>
    <name type="common">Common tick</name>
    <name type="synonym">Acarus ricinus</name>
    <dbReference type="NCBI Taxonomy" id="34613"/>
    <lineage>
        <taxon>Eukaryota</taxon>
        <taxon>Metazoa</taxon>
        <taxon>Ecdysozoa</taxon>
        <taxon>Arthropoda</taxon>
        <taxon>Chelicerata</taxon>
        <taxon>Arachnida</taxon>
        <taxon>Acari</taxon>
        <taxon>Parasitiformes</taxon>
        <taxon>Ixodida</taxon>
        <taxon>Ixodoidea</taxon>
        <taxon>Ixodidae</taxon>
        <taxon>Ixodinae</taxon>
        <taxon>Ixodes</taxon>
    </lineage>
</organism>
<proteinExistence type="evidence at transcript level"/>
<dbReference type="EMBL" id="GADI01008114">
    <property type="protein sequence ID" value="JAA65694.1"/>
    <property type="molecule type" value="mRNA"/>
</dbReference>
<dbReference type="AlphaFoldDB" id="A0A0K8R5F8"/>
<sequence>MLLNQFLFYFFNLIFQVIHYAFQLGFLSHKSRSSPGCGTPENEHCGSLYTTYMSILLRYFPDRGKSSRTFWLNQNLVYSVEVSLRHPLSGKGVLLDSRWSYHTQRTCSFRGGNLGVARWESSCFQVCRITFQACSRLT</sequence>